<gene>
    <name evidence="2" type="ORF">ECRASSUSDP1_LOCUS28947</name>
</gene>
<evidence type="ECO:0000313" key="3">
    <source>
        <dbReference type="Proteomes" id="UP001295684"/>
    </source>
</evidence>
<feature type="compositionally biased region" description="Polar residues" evidence="1">
    <location>
        <begin position="1"/>
        <end position="27"/>
    </location>
</feature>
<feature type="region of interest" description="Disordered" evidence="1">
    <location>
        <begin position="374"/>
        <end position="474"/>
    </location>
</feature>
<dbReference type="EMBL" id="CAMPGE010029833">
    <property type="protein sequence ID" value="CAI2387317.1"/>
    <property type="molecule type" value="Genomic_DNA"/>
</dbReference>
<sequence length="699" mass="80132">MIKSDGQYSLQDSTRTDRSQPPSTSHIFNPRSCSHKLFHSSSKTSKERLENSNSQKRRVTDQDRLMKIKKFPSCFLQDKTPHKNYYMKRNDKKSYSVDRVESRRQRRVFTGNKATIQPNIQKISEFPKRSMSEGRKEKKALARNRSQRQTPLVHAMNNGISSCIQNPTLREMGVLKDSIFHTKNSSLKSVKSNLNFVENNSICTPNQIPFEINSSITSVRLQTVEKEGEETSFFQGKEVWPRKFSHINKLAKGLAVNMAEDIPFQLAAGGEMPQRPSANYNLKSLKLRNNHSNIPKENNLYNKGLFRSKSELSQNFMNKASYVPLCAPKEGGVKARLNFKKNKENLEESKQKLKLNPEDITKKKINRQLVQFNKDRFKNSLKPKKKRIKSAKRPRLIIDAASISRPGSSDKNYNHPRQSSQGDQDQAKGDVQKPKFGRNLTNKDQPGLAIGRTKKKGMPKNMKKNKKNDSNIKRLRLMKKSESQNISNLDNYLNRIEITEEPKSMMENVEDNSVSQGSKRSIFINQNHYLHNLHLLPQRNETIKAKTEQQLHEEFMALQKCVDHIPDQEELSLEFECENSTKRLHNLSSAGAKEQCSLDIKEDTSCLVTERTSEVTTEHCSDMKNHRGLKHEENSRSNSQLVQYKMPALSLKGNKNVRNHENPFKQKQSTDDSSGLEQSHSQEGSKVMASGPMNITFGK</sequence>
<feature type="compositionally biased region" description="Basic residues" evidence="1">
    <location>
        <begin position="379"/>
        <end position="395"/>
    </location>
</feature>
<feature type="compositionally biased region" description="Basic residues" evidence="1">
    <location>
        <begin position="452"/>
        <end position="466"/>
    </location>
</feature>
<organism evidence="2 3">
    <name type="scientific">Euplotes crassus</name>
    <dbReference type="NCBI Taxonomy" id="5936"/>
    <lineage>
        <taxon>Eukaryota</taxon>
        <taxon>Sar</taxon>
        <taxon>Alveolata</taxon>
        <taxon>Ciliophora</taxon>
        <taxon>Intramacronucleata</taxon>
        <taxon>Spirotrichea</taxon>
        <taxon>Hypotrichia</taxon>
        <taxon>Euplotida</taxon>
        <taxon>Euplotidae</taxon>
        <taxon>Moneuplotes</taxon>
    </lineage>
</organism>
<feature type="region of interest" description="Disordered" evidence="1">
    <location>
        <begin position="614"/>
        <end position="699"/>
    </location>
</feature>
<name>A0AAD1YCQ9_EUPCR</name>
<accession>A0AAD1YCQ9</accession>
<evidence type="ECO:0000313" key="2">
    <source>
        <dbReference type="EMBL" id="CAI2387317.1"/>
    </source>
</evidence>
<dbReference type="AlphaFoldDB" id="A0AAD1YCQ9"/>
<feature type="region of interest" description="Disordered" evidence="1">
    <location>
        <begin position="1"/>
        <end position="64"/>
    </location>
</feature>
<feature type="compositionally biased region" description="Basic and acidic residues" evidence="1">
    <location>
        <begin position="614"/>
        <end position="635"/>
    </location>
</feature>
<comment type="caution">
    <text evidence="2">The sequence shown here is derived from an EMBL/GenBank/DDBJ whole genome shotgun (WGS) entry which is preliminary data.</text>
</comment>
<dbReference type="Proteomes" id="UP001295684">
    <property type="component" value="Unassembled WGS sequence"/>
</dbReference>
<reference evidence="2" key="1">
    <citation type="submission" date="2023-07" db="EMBL/GenBank/DDBJ databases">
        <authorList>
            <consortium name="AG Swart"/>
            <person name="Singh M."/>
            <person name="Singh A."/>
            <person name="Seah K."/>
            <person name="Emmerich C."/>
        </authorList>
    </citation>
    <scope>NUCLEOTIDE SEQUENCE</scope>
    <source>
        <strain evidence="2">DP1</strain>
    </source>
</reference>
<protein>
    <submittedName>
        <fullName evidence="2">Uncharacterized protein</fullName>
    </submittedName>
</protein>
<feature type="compositionally biased region" description="Polar residues" evidence="1">
    <location>
        <begin position="405"/>
        <end position="424"/>
    </location>
</feature>
<feature type="compositionally biased region" description="Basic and acidic residues" evidence="1">
    <location>
        <begin position="658"/>
        <end position="670"/>
    </location>
</feature>
<proteinExistence type="predicted"/>
<keyword evidence="3" id="KW-1185">Reference proteome</keyword>
<evidence type="ECO:0000256" key="1">
    <source>
        <dbReference type="SAM" id="MobiDB-lite"/>
    </source>
</evidence>
<feature type="compositionally biased region" description="Polar residues" evidence="1">
    <location>
        <begin position="671"/>
        <end position="684"/>
    </location>
</feature>